<dbReference type="VEuPathDB" id="FungiDB:SPRG_14562"/>
<comment type="subcellular location">
    <subcellularLocation>
        <location evidence="1">Membrane</location>
    </subcellularLocation>
    <subcellularLocation>
        <location evidence="5">Mitochondrion inner membrane</location>
        <topology evidence="5">Multi-pass membrane protein</topology>
    </subcellularLocation>
</comment>
<evidence type="ECO:0000313" key="6">
    <source>
        <dbReference type="EMBL" id="KDO19980.1"/>
    </source>
</evidence>
<dbReference type="PANTHER" id="PTHR23427:SF2">
    <property type="entry name" value="SURFEIT LOCUS PROTEIN 1"/>
    <property type="match status" value="1"/>
</dbReference>
<evidence type="ECO:0000256" key="3">
    <source>
        <dbReference type="ARBA" id="ARBA00022989"/>
    </source>
</evidence>
<dbReference type="PANTHER" id="PTHR23427">
    <property type="entry name" value="SURFEIT LOCUS PROTEIN"/>
    <property type="match status" value="1"/>
</dbReference>
<dbReference type="KEGG" id="spar:SPRG_14562"/>
<organism evidence="6 7">
    <name type="scientific">Saprolegnia parasitica (strain CBS 223.65)</name>
    <dbReference type="NCBI Taxonomy" id="695850"/>
    <lineage>
        <taxon>Eukaryota</taxon>
        <taxon>Sar</taxon>
        <taxon>Stramenopiles</taxon>
        <taxon>Oomycota</taxon>
        <taxon>Saprolegniomycetes</taxon>
        <taxon>Saprolegniales</taxon>
        <taxon>Saprolegniaceae</taxon>
        <taxon>Saprolegnia</taxon>
    </lineage>
</organism>
<keyword evidence="5" id="KW-0999">Mitochondrion inner membrane</keyword>
<keyword evidence="2 5" id="KW-0812">Transmembrane</keyword>
<evidence type="ECO:0000256" key="5">
    <source>
        <dbReference type="RuleBase" id="RU363076"/>
    </source>
</evidence>
<keyword evidence="4 5" id="KW-0472">Membrane</keyword>
<comment type="caution">
    <text evidence="5">Lacks conserved residue(s) required for the propagation of feature annotation.</text>
</comment>
<sequence length="270" mass="30614">MQRGQLLGIGIFSSIVAGTASMGVWQSNRYFWKVDLIETRRQRLQEAPVPLPNDIAAENVNAELEHRQLAVEGHFVPGKTFYLYPRSPPIDMSESKGKVSSGGFIYDLFERANGTSVIVNRGWLPKDEMEKHMALTTSRPPEEVNAAPATVQLVGVMVQGEEEKTFSPPNEPTKRHFFWLNQPELAHAMMGKTEYTPILLEEFNDEPTAAKNAQELVKKHKDQYLEFYMTPWKHAMYAGIWFSLALMGTGMVFYRFRSTAVAKKVATKKL</sequence>
<dbReference type="Pfam" id="PF02104">
    <property type="entry name" value="SURF1"/>
    <property type="match status" value="1"/>
</dbReference>
<dbReference type="InterPro" id="IPR002994">
    <property type="entry name" value="Surf1/Shy1"/>
</dbReference>
<dbReference type="AlphaFoldDB" id="A0A067BT23"/>
<dbReference type="Proteomes" id="UP000030745">
    <property type="component" value="Unassembled WGS sequence"/>
</dbReference>
<dbReference type="STRING" id="695850.A0A067BT23"/>
<dbReference type="EMBL" id="KK583327">
    <property type="protein sequence ID" value="KDO19980.1"/>
    <property type="molecule type" value="Genomic_DNA"/>
</dbReference>
<evidence type="ECO:0000256" key="1">
    <source>
        <dbReference type="ARBA" id="ARBA00004370"/>
    </source>
</evidence>
<evidence type="ECO:0000256" key="2">
    <source>
        <dbReference type="ARBA" id="ARBA00022692"/>
    </source>
</evidence>
<dbReference type="OrthoDB" id="10040024at2759"/>
<reference evidence="6 7" key="1">
    <citation type="journal article" date="2013" name="PLoS Genet.">
        <title>Distinctive expansion of potential virulence genes in the genome of the oomycete fish pathogen Saprolegnia parasitica.</title>
        <authorList>
            <person name="Jiang R.H."/>
            <person name="de Bruijn I."/>
            <person name="Haas B.J."/>
            <person name="Belmonte R."/>
            <person name="Lobach L."/>
            <person name="Christie J."/>
            <person name="van den Ackerveken G."/>
            <person name="Bottin A."/>
            <person name="Bulone V."/>
            <person name="Diaz-Moreno S.M."/>
            <person name="Dumas B."/>
            <person name="Fan L."/>
            <person name="Gaulin E."/>
            <person name="Govers F."/>
            <person name="Grenville-Briggs L.J."/>
            <person name="Horner N.R."/>
            <person name="Levin J.Z."/>
            <person name="Mammella M."/>
            <person name="Meijer H.J."/>
            <person name="Morris P."/>
            <person name="Nusbaum C."/>
            <person name="Oome S."/>
            <person name="Phillips A.J."/>
            <person name="van Rooyen D."/>
            <person name="Rzeszutek E."/>
            <person name="Saraiva M."/>
            <person name="Secombes C.J."/>
            <person name="Seidl M.F."/>
            <person name="Snel B."/>
            <person name="Stassen J.H."/>
            <person name="Sykes S."/>
            <person name="Tripathy S."/>
            <person name="van den Berg H."/>
            <person name="Vega-Arreguin J.C."/>
            <person name="Wawra S."/>
            <person name="Young S.K."/>
            <person name="Zeng Q."/>
            <person name="Dieguez-Uribeondo J."/>
            <person name="Russ C."/>
            <person name="Tyler B.M."/>
            <person name="van West P."/>
        </authorList>
    </citation>
    <scope>NUCLEOTIDE SEQUENCE [LARGE SCALE GENOMIC DNA]</scope>
    <source>
        <strain evidence="6 7">CBS 223.65</strain>
    </source>
</reference>
<dbReference type="InterPro" id="IPR045214">
    <property type="entry name" value="Surf1/Surf4"/>
</dbReference>
<gene>
    <name evidence="6" type="ORF">SPRG_14562</name>
</gene>
<keyword evidence="3 5" id="KW-1133">Transmembrane helix</keyword>
<dbReference type="OMA" id="WYSRDVA"/>
<evidence type="ECO:0000313" key="7">
    <source>
        <dbReference type="Proteomes" id="UP000030745"/>
    </source>
</evidence>
<protein>
    <recommendedName>
        <fullName evidence="5">SURF1-like protein</fullName>
    </recommendedName>
</protein>
<evidence type="ECO:0000256" key="4">
    <source>
        <dbReference type="ARBA" id="ARBA00023136"/>
    </source>
</evidence>
<proteinExistence type="inferred from homology"/>
<dbReference type="PROSITE" id="PS50895">
    <property type="entry name" value="SURF1"/>
    <property type="match status" value="1"/>
</dbReference>
<accession>A0A067BT23</accession>
<comment type="similarity">
    <text evidence="5">Belongs to the SURF1 family.</text>
</comment>
<feature type="transmembrane region" description="Helical" evidence="5">
    <location>
        <begin position="235"/>
        <end position="254"/>
    </location>
</feature>
<keyword evidence="5" id="KW-0496">Mitochondrion</keyword>
<dbReference type="CDD" id="cd06662">
    <property type="entry name" value="SURF1"/>
    <property type="match status" value="1"/>
</dbReference>
<keyword evidence="7" id="KW-1185">Reference proteome</keyword>
<dbReference type="RefSeq" id="XP_012209286.1">
    <property type="nucleotide sequence ID" value="XM_012353896.1"/>
</dbReference>
<dbReference type="GO" id="GO:0005743">
    <property type="term" value="C:mitochondrial inner membrane"/>
    <property type="evidence" value="ECO:0007669"/>
    <property type="project" value="UniProtKB-SubCell"/>
</dbReference>
<comment type="function">
    <text evidence="5">Probably involved in the biogenesis of the COX complex.</text>
</comment>
<dbReference type="GeneID" id="24136360"/>
<name>A0A067BT23_SAPPC</name>